<reference evidence="4 5" key="1">
    <citation type="submission" date="2016-10" db="EMBL/GenBank/DDBJ databases">
        <authorList>
            <person name="de Groot N.N."/>
        </authorList>
    </citation>
    <scope>NUCLEOTIDE SEQUENCE [LARGE SCALE GENOMIC DNA]</scope>
    <source>
        <strain evidence="4 5">DSM 19033</strain>
    </source>
</reference>
<feature type="binding site" evidence="3">
    <location>
        <position position="124"/>
    </location>
    <ligand>
        <name>a divalent metal cation</name>
        <dbReference type="ChEBI" id="CHEBI:60240"/>
    </ligand>
</feature>
<dbReference type="Proteomes" id="UP000198850">
    <property type="component" value="Unassembled WGS sequence"/>
</dbReference>
<keyword evidence="2 3" id="KW-0479">Metal-binding</keyword>
<dbReference type="AlphaFoldDB" id="A0A1H4G6I2"/>
<dbReference type="STRING" id="425514.SAMN05443550_10940"/>
<evidence type="ECO:0000313" key="4">
    <source>
        <dbReference type="EMBL" id="SEB04650.1"/>
    </source>
</evidence>
<dbReference type="InterPro" id="IPR007837">
    <property type="entry name" value="DinB"/>
</dbReference>
<dbReference type="Gene3D" id="1.20.120.450">
    <property type="entry name" value="dinb family like domain"/>
    <property type="match status" value="1"/>
</dbReference>
<name>A0A1H4G6I2_9SPHI</name>
<gene>
    <name evidence="4" type="ORF">SAMN05443550_10940</name>
</gene>
<organism evidence="4 5">
    <name type="scientific">Pedobacter hartonius</name>
    <dbReference type="NCBI Taxonomy" id="425514"/>
    <lineage>
        <taxon>Bacteria</taxon>
        <taxon>Pseudomonadati</taxon>
        <taxon>Bacteroidota</taxon>
        <taxon>Sphingobacteriia</taxon>
        <taxon>Sphingobacteriales</taxon>
        <taxon>Sphingobacteriaceae</taxon>
        <taxon>Pedobacter</taxon>
    </lineage>
</organism>
<dbReference type="Pfam" id="PF05163">
    <property type="entry name" value="DinB"/>
    <property type="match status" value="1"/>
</dbReference>
<dbReference type="SUPFAM" id="SSF109854">
    <property type="entry name" value="DinB/YfiT-like putative metalloenzymes"/>
    <property type="match status" value="1"/>
</dbReference>
<accession>A0A1H4G6I2</accession>
<keyword evidence="5" id="KW-1185">Reference proteome</keyword>
<feature type="binding site" evidence="3">
    <location>
        <position position="120"/>
    </location>
    <ligand>
        <name>a divalent metal cation</name>
        <dbReference type="ChEBI" id="CHEBI:60240"/>
    </ligand>
</feature>
<sequence length="149" mass="17393">MNTLFNKLWQYNDWANQSLISSFEQQATAIPSKSLHLLSHIMNAQTIWAHRIRGVQATVGVWDDHDLETCKNMHQQSSAQLRQEIESPEADLQQKIQYVNTKGLHFENQLDDILLHIFNHGTYHRAQIAQDLRINELEPNNTDYIAFVR</sequence>
<evidence type="ECO:0000313" key="5">
    <source>
        <dbReference type="Proteomes" id="UP000198850"/>
    </source>
</evidence>
<dbReference type="InterPro" id="IPR034660">
    <property type="entry name" value="DinB/YfiT-like"/>
</dbReference>
<dbReference type="OrthoDB" id="9811413at2"/>
<dbReference type="PANTHER" id="PTHR37302:SF3">
    <property type="entry name" value="DAMAGE-INDUCIBLE PROTEIN DINB"/>
    <property type="match status" value="1"/>
</dbReference>
<dbReference type="RefSeq" id="WP_090558275.1">
    <property type="nucleotide sequence ID" value="NZ_FNRA01000009.1"/>
</dbReference>
<dbReference type="GO" id="GO:0046872">
    <property type="term" value="F:metal ion binding"/>
    <property type="evidence" value="ECO:0007669"/>
    <property type="project" value="UniProtKB-KW"/>
</dbReference>
<evidence type="ECO:0000256" key="3">
    <source>
        <dbReference type="PIRSR" id="PIRSR607837-1"/>
    </source>
</evidence>
<dbReference type="EMBL" id="FNRA01000009">
    <property type="protein sequence ID" value="SEB04650.1"/>
    <property type="molecule type" value="Genomic_DNA"/>
</dbReference>
<feature type="binding site" evidence="3">
    <location>
        <position position="40"/>
    </location>
    <ligand>
        <name>a divalent metal cation</name>
        <dbReference type="ChEBI" id="CHEBI:60240"/>
    </ligand>
</feature>
<dbReference type="PANTHER" id="PTHR37302">
    <property type="entry name" value="SLR1116 PROTEIN"/>
    <property type="match status" value="1"/>
</dbReference>
<comment type="similarity">
    <text evidence="1">Belongs to the DinB family.</text>
</comment>
<evidence type="ECO:0000256" key="2">
    <source>
        <dbReference type="ARBA" id="ARBA00022723"/>
    </source>
</evidence>
<evidence type="ECO:0000256" key="1">
    <source>
        <dbReference type="ARBA" id="ARBA00008635"/>
    </source>
</evidence>
<protein>
    <submittedName>
        <fullName evidence="4">Uncharacterized damage-inducible protein DinB (Forms a four-helix bundle)</fullName>
    </submittedName>
</protein>
<proteinExistence type="inferred from homology"/>